<accession>A0A9P6AKY3</accession>
<dbReference type="AlphaFoldDB" id="A0A9P6AKY3"/>
<organism evidence="1 2">
    <name type="scientific">Hydnum rufescens UP504</name>
    <dbReference type="NCBI Taxonomy" id="1448309"/>
    <lineage>
        <taxon>Eukaryota</taxon>
        <taxon>Fungi</taxon>
        <taxon>Dikarya</taxon>
        <taxon>Basidiomycota</taxon>
        <taxon>Agaricomycotina</taxon>
        <taxon>Agaricomycetes</taxon>
        <taxon>Cantharellales</taxon>
        <taxon>Hydnaceae</taxon>
        <taxon>Hydnum</taxon>
    </lineage>
</organism>
<evidence type="ECO:0000313" key="1">
    <source>
        <dbReference type="EMBL" id="KAF9507693.1"/>
    </source>
</evidence>
<name>A0A9P6AKY3_9AGAM</name>
<gene>
    <name evidence="1" type="ORF">BS47DRAFT_1385017</name>
</gene>
<reference evidence="1" key="1">
    <citation type="journal article" date="2020" name="Nat. Commun.">
        <title>Large-scale genome sequencing of mycorrhizal fungi provides insights into the early evolution of symbiotic traits.</title>
        <authorList>
            <person name="Miyauchi S."/>
            <person name="Kiss E."/>
            <person name="Kuo A."/>
            <person name="Drula E."/>
            <person name="Kohler A."/>
            <person name="Sanchez-Garcia M."/>
            <person name="Morin E."/>
            <person name="Andreopoulos B."/>
            <person name="Barry K.W."/>
            <person name="Bonito G."/>
            <person name="Buee M."/>
            <person name="Carver A."/>
            <person name="Chen C."/>
            <person name="Cichocki N."/>
            <person name="Clum A."/>
            <person name="Culley D."/>
            <person name="Crous P.W."/>
            <person name="Fauchery L."/>
            <person name="Girlanda M."/>
            <person name="Hayes R.D."/>
            <person name="Keri Z."/>
            <person name="LaButti K."/>
            <person name="Lipzen A."/>
            <person name="Lombard V."/>
            <person name="Magnuson J."/>
            <person name="Maillard F."/>
            <person name="Murat C."/>
            <person name="Nolan M."/>
            <person name="Ohm R.A."/>
            <person name="Pangilinan J."/>
            <person name="Pereira M.F."/>
            <person name="Perotto S."/>
            <person name="Peter M."/>
            <person name="Pfister S."/>
            <person name="Riley R."/>
            <person name="Sitrit Y."/>
            <person name="Stielow J.B."/>
            <person name="Szollosi G."/>
            <person name="Zifcakova L."/>
            <person name="Stursova M."/>
            <person name="Spatafora J.W."/>
            <person name="Tedersoo L."/>
            <person name="Vaario L.M."/>
            <person name="Yamada A."/>
            <person name="Yan M."/>
            <person name="Wang P."/>
            <person name="Xu J."/>
            <person name="Bruns T."/>
            <person name="Baldrian P."/>
            <person name="Vilgalys R."/>
            <person name="Dunand C."/>
            <person name="Henrissat B."/>
            <person name="Grigoriev I.V."/>
            <person name="Hibbett D."/>
            <person name="Nagy L.G."/>
            <person name="Martin F.M."/>
        </authorList>
    </citation>
    <scope>NUCLEOTIDE SEQUENCE</scope>
    <source>
        <strain evidence="1">UP504</strain>
    </source>
</reference>
<dbReference type="EMBL" id="MU129074">
    <property type="protein sequence ID" value="KAF9507693.1"/>
    <property type="molecule type" value="Genomic_DNA"/>
</dbReference>
<dbReference type="OrthoDB" id="5392716at2759"/>
<protein>
    <recommendedName>
        <fullName evidence="3">Transposase</fullName>
    </recommendedName>
</protein>
<evidence type="ECO:0008006" key="3">
    <source>
        <dbReference type="Google" id="ProtNLM"/>
    </source>
</evidence>
<keyword evidence="2" id="KW-1185">Reference proteome</keyword>
<comment type="caution">
    <text evidence="1">The sequence shown here is derived from an EMBL/GenBank/DDBJ whole genome shotgun (WGS) entry which is preliminary data.</text>
</comment>
<evidence type="ECO:0000313" key="2">
    <source>
        <dbReference type="Proteomes" id="UP000886523"/>
    </source>
</evidence>
<sequence length="106" mass="11882">MHRGNHNPSGSNQYGPTIKAESVELQTALREYQHRLIFDNKKISEPLEAEHGIKMSDTTVKQQHKELGILGIRATTHQIPENTKTQLVLDALEDDPSGHHGPKTIQ</sequence>
<dbReference type="Proteomes" id="UP000886523">
    <property type="component" value="Unassembled WGS sequence"/>
</dbReference>
<proteinExistence type="predicted"/>